<evidence type="ECO:0000313" key="2">
    <source>
        <dbReference type="EMBL" id="QDM56061.1"/>
    </source>
</evidence>
<dbReference type="EMBL" id="MK967380">
    <property type="protein sequence ID" value="QDM56061.1"/>
    <property type="molecule type" value="Genomic_DNA"/>
</dbReference>
<dbReference type="Proteomes" id="UP000320841">
    <property type="component" value="Segment"/>
</dbReference>
<organism evidence="2 3">
    <name type="scientific">Rhodococcus phage Sleepyhead</name>
    <dbReference type="NCBI Taxonomy" id="2591131"/>
    <lineage>
        <taxon>Viruses</taxon>
        <taxon>Duplodnaviria</taxon>
        <taxon>Heunggongvirae</taxon>
        <taxon>Uroviricota</taxon>
        <taxon>Caudoviricetes</taxon>
        <taxon>Sleepyheadvirus</taxon>
        <taxon>Sleepyheadvirus sleepyhead</taxon>
    </lineage>
</organism>
<feature type="region of interest" description="Disordered" evidence="1">
    <location>
        <begin position="1"/>
        <end position="27"/>
    </location>
</feature>
<sequence length="86" mass="9658">MIQNVLARTDNRDRHRRRIHPGIPGGPAMSELRAMAEILDAHALDLAEADDYEGAKLVLETAMAFEARQQQIDSSDFNRQGVVDDR</sequence>
<protein>
    <submittedName>
        <fullName evidence="2">Uncharacterized protein</fullName>
    </submittedName>
</protein>
<proteinExistence type="predicted"/>
<dbReference type="RefSeq" id="YP_009848260.1">
    <property type="nucleotide sequence ID" value="NC_048782.1"/>
</dbReference>
<keyword evidence="3" id="KW-1185">Reference proteome</keyword>
<reference evidence="2 3" key="1">
    <citation type="submission" date="2019-05" db="EMBL/GenBank/DDBJ databases">
        <authorList>
            <person name="Andrick R."/>
            <person name="Dugal D."/>
            <person name="Kinney M."/>
            <person name="Taplin D."/>
            <person name="Molloy S.D."/>
            <person name="Garlena R.A."/>
            <person name="Russell D.A."/>
            <person name="Pope W.H."/>
            <person name="Jacobs-Sera D."/>
            <person name="Hatfull G.F."/>
        </authorList>
    </citation>
    <scope>NUCLEOTIDE SEQUENCE [LARGE SCALE GENOMIC DNA]</scope>
</reference>
<accession>A0A515MHB3</accession>
<dbReference type="GeneID" id="55618678"/>
<evidence type="ECO:0000256" key="1">
    <source>
        <dbReference type="SAM" id="MobiDB-lite"/>
    </source>
</evidence>
<dbReference type="KEGG" id="vg:55618678"/>
<evidence type="ECO:0000313" key="3">
    <source>
        <dbReference type="Proteomes" id="UP000320841"/>
    </source>
</evidence>
<gene>
    <name evidence="2" type="primary">46</name>
    <name evidence="2" type="ORF">SEA_SLEEPYHEAD_46</name>
</gene>
<name>A0A515MHB3_9CAUD</name>